<dbReference type="Proteomes" id="UP000823775">
    <property type="component" value="Unassembled WGS sequence"/>
</dbReference>
<proteinExistence type="predicted"/>
<reference evidence="2 3" key="1">
    <citation type="journal article" date="2021" name="BMC Genomics">
        <title>Datura genome reveals duplications of psychoactive alkaloid biosynthetic genes and high mutation rate following tissue culture.</title>
        <authorList>
            <person name="Rajewski A."/>
            <person name="Carter-House D."/>
            <person name="Stajich J."/>
            <person name="Litt A."/>
        </authorList>
    </citation>
    <scope>NUCLEOTIDE SEQUENCE [LARGE SCALE GENOMIC DNA]</scope>
    <source>
        <strain evidence="2">AR-01</strain>
    </source>
</reference>
<keyword evidence="3" id="KW-1185">Reference proteome</keyword>
<comment type="caution">
    <text evidence="2">The sequence shown here is derived from an EMBL/GenBank/DDBJ whole genome shotgun (WGS) entry which is preliminary data.</text>
</comment>
<dbReference type="EMBL" id="JACEIK010011956">
    <property type="protein sequence ID" value="MCE3215979.1"/>
    <property type="molecule type" value="Genomic_DNA"/>
</dbReference>
<gene>
    <name evidence="2" type="ORF">HAX54_004271</name>
</gene>
<evidence type="ECO:0000256" key="1">
    <source>
        <dbReference type="SAM" id="MobiDB-lite"/>
    </source>
</evidence>
<feature type="non-terminal residue" evidence="2">
    <location>
        <position position="69"/>
    </location>
</feature>
<protein>
    <submittedName>
        <fullName evidence="2">Uncharacterized protein</fullName>
    </submittedName>
</protein>
<evidence type="ECO:0000313" key="2">
    <source>
        <dbReference type="EMBL" id="MCE3215979.1"/>
    </source>
</evidence>
<name>A0ABS8WWH3_DATST</name>
<accession>A0ABS8WWH3</accession>
<organism evidence="2 3">
    <name type="scientific">Datura stramonium</name>
    <name type="common">Jimsonweed</name>
    <name type="synonym">Common thornapple</name>
    <dbReference type="NCBI Taxonomy" id="4076"/>
    <lineage>
        <taxon>Eukaryota</taxon>
        <taxon>Viridiplantae</taxon>
        <taxon>Streptophyta</taxon>
        <taxon>Embryophyta</taxon>
        <taxon>Tracheophyta</taxon>
        <taxon>Spermatophyta</taxon>
        <taxon>Magnoliopsida</taxon>
        <taxon>eudicotyledons</taxon>
        <taxon>Gunneridae</taxon>
        <taxon>Pentapetalae</taxon>
        <taxon>asterids</taxon>
        <taxon>lamiids</taxon>
        <taxon>Solanales</taxon>
        <taxon>Solanaceae</taxon>
        <taxon>Solanoideae</taxon>
        <taxon>Datureae</taxon>
        <taxon>Datura</taxon>
    </lineage>
</organism>
<evidence type="ECO:0000313" key="3">
    <source>
        <dbReference type="Proteomes" id="UP000823775"/>
    </source>
</evidence>
<sequence>MLNLVTSVEHQRNAGVHPRSVDEPSSLGRKLGRYILHWHHTGESPISNREAPVKRGFMAVACNLAIGPA</sequence>
<feature type="region of interest" description="Disordered" evidence="1">
    <location>
        <begin position="1"/>
        <end position="25"/>
    </location>
</feature>